<sequence>MLNMFSLSKLPWMSGTDGQEKVVLTAAEVESLRSELAAFEEKRSSFQSSVQVTEVRILLLNQVWYFSGEGLDYIDEVKDGLLDFRGIGHENDFFVLRTVASLVSVMHW</sequence>
<protein>
    <submittedName>
        <fullName evidence="2">Uncharacterized protein</fullName>
    </submittedName>
</protein>
<keyword evidence="1" id="KW-0175">Coiled coil</keyword>
<proteinExistence type="predicted"/>
<evidence type="ECO:0000256" key="1">
    <source>
        <dbReference type="SAM" id="Coils"/>
    </source>
</evidence>
<gene>
    <name evidence="2" type="ORF">HAX54_017414</name>
</gene>
<organism evidence="2 3">
    <name type="scientific">Datura stramonium</name>
    <name type="common">Jimsonweed</name>
    <name type="synonym">Common thornapple</name>
    <dbReference type="NCBI Taxonomy" id="4076"/>
    <lineage>
        <taxon>Eukaryota</taxon>
        <taxon>Viridiplantae</taxon>
        <taxon>Streptophyta</taxon>
        <taxon>Embryophyta</taxon>
        <taxon>Tracheophyta</taxon>
        <taxon>Spermatophyta</taxon>
        <taxon>Magnoliopsida</taxon>
        <taxon>eudicotyledons</taxon>
        <taxon>Gunneridae</taxon>
        <taxon>Pentapetalae</taxon>
        <taxon>asterids</taxon>
        <taxon>lamiids</taxon>
        <taxon>Solanales</taxon>
        <taxon>Solanaceae</taxon>
        <taxon>Solanoideae</taxon>
        <taxon>Datureae</taxon>
        <taxon>Datura</taxon>
    </lineage>
</organism>
<reference evidence="2 3" key="1">
    <citation type="journal article" date="2021" name="BMC Genomics">
        <title>Datura genome reveals duplications of psychoactive alkaloid biosynthetic genes and high mutation rate following tissue culture.</title>
        <authorList>
            <person name="Rajewski A."/>
            <person name="Carter-House D."/>
            <person name="Stajich J."/>
            <person name="Litt A."/>
        </authorList>
    </citation>
    <scope>NUCLEOTIDE SEQUENCE [LARGE SCALE GENOMIC DNA]</scope>
    <source>
        <strain evidence="2">AR-01</strain>
    </source>
</reference>
<name>A0ABS8ULX9_DATST</name>
<evidence type="ECO:0000313" key="3">
    <source>
        <dbReference type="Proteomes" id="UP000823775"/>
    </source>
</evidence>
<dbReference type="EMBL" id="JACEIK010002153">
    <property type="protein sequence ID" value="MCD9559455.1"/>
    <property type="molecule type" value="Genomic_DNA"/>
</dbReference>
<feature type="coiled-coil region" evidence="1">
    <location>
        <begin position="22"/>
        <end position="49"/>
    </location>
</feature>
<comment type="caution">
    <text evidence="2">The sequence shown here is derived from an EMBL/GenBank/DDBJ whole genome shotgun (WGS) entry which is preliminary data.</text>
</comment>
<evidence type="ECO:0000313" key="2">
    <source>
        <dbReference type="EMBL" id="MCD9559455.1"/>
    </source>
</evidence>
<dbReference type="Proteomes" id="UP000823775">
    <property type="component" value="Unassembled WGS sequence"/>
</dbReference>
<accession>A0ABS8ULX9</accession>
<keyword evidence="3" id="KW-1185">Reference proteome</keyword>